<dbReference type="GO" id="GO:0003677">
    <property type="term" value="F:DNA binding"/>
    <property type="evidence" value="ECO:0007669"/>
    <property type="project" value="UniProtKB-KW"/>
</dbReference>
<dbReference type="Gene3D" id="3.40.50.2300">
    <property type="match status" value="1"/>
</dbReference>
<evidence type="ECO:0000259" key="3">
    <source>
        <dbReference type="PROSITE" id="PS50930"/>
    </source>
</evidence>
<comment type="caution">
    <text evidence="4">The sequence shown here is derived from an EMBL/GenBank/DDBJ whole genome shotgun (WGS) entry which is preliminary data.</text>
</comment>
<dbReference type="InterPro" id="IPR007492">
    <property type="entry name" value="LytTR_DNA-bd_dom"/>
</dbReference>
<dbReference type="Proteomes" id="UP001179181">
    <property type="component" value="Unassembled WGS sequence"/>
</dbReference>
<proteinExistence type="predicted"/>
<dbReference type="RefSeq" id="WP_167265926.1">
    <property type="nucleotide sequence ID" value="NZ_JAASQJ010000001.1"/>
</dbReference>
<dbReference type="PANTHER" id="PTHR37299">
    <property type="entry name" value="TRANSCRIPTIONAL REGULATOR-RELATED"/>
    <property type="match status" value="1"/>
</dbReference>
<keyword evidence="5" id="KW-1185">Reference proteome</keyword>
<dbReference type="SMART" id="SM00850">
    <property type="entry name" value="LytTR"/>
    <property type="match status" value="1"/>
</dbReference>
<feature type="modified residue" description="4-aspartylphosphate" evidence="1">
    <location>
        <position position="53"/>
    </location>
</feature>
<dbReference type="PROSITE" id="PS50930">
    <property type="entry name" value="HTH_LYTTR"/>
    <property type="match status" value="1"/>
</dbReference>
<dbReference type="InterPro" id="IPR001789">
    <property type="entry name" value="Sig_transdc_resp-reg_receiver"/>
</dbReference>
<dbReference type="SUPFAM" id="SSF52172">
    <property type="entry name" value="CheY-like"/>
    <property type="match status" value="1"/>
</dbReference>
<evidence type="ECO:0000313" key="4">
    <source>
        <dbReference type="EMBL" id="NIJ50865.1"/>
    </source>
</evidence>
<keyword evidence="1" id="KW-0597">Phosphoprotein</keyword>
<feature type="domain" description="Response regulatory" evidence="2">
    <location>
        <begin position="2"/>
        <end position="113"/>
    </location>
</feature>
<dbReference type="Pfam" id="PF04397">
    <property type="entry name" value="LytTR"/>
    <property type="match status" value="1"/>
</dbReference>
<evidence type="ECO:0000259" key="2">
    <source>
        <dbReference type="PROSITE" id="PS50110"/>
    </source>
</evidence>
<dbReference type="PANTHER" id="PTHR37299:SF1">
    <property type="entry name" value="STAGE 0 SPORULATION PROTEIN A HOMOLOG"/>
    <property type="match status" value="1"/>
</dbReference>
<gene>
    <name evidence="4" type="ORF">FHS68_000021</name>
</gene>
<keyword evidence="4" id="KW-0238">DNA-binding</keyword>
<name>A0ABX0UH10_9BACT</name>
<evidence type="ECO:0000313" key="5">
    <source>
        <dbReference type="Proteomes" id="UP001179181"/>
    </source>
</evidence>
<evidence type="ECO:0000256" key="1">
    <source>
        <dbReference type="PROSITE-ProRule" id="PRU00169"/>
    </source>
</evidence>
<dbReference type="EMBL" id="JAASQJ010000001">
    <property type="protein sequence ID" value="NIJ50865.1"/>
    <property type="molecule type" value="Genomic_DNA"/>
</dbReference>
<accession>A0ABX0UH10</accession>
<dbReference type="Gene3D" id="2.40.50.1020">
    <property type="entry name" value="LytTr DNA-binding domain"/>
    <property type="match status" value="1"/>
</dbReference>
<protein>
    <submittedName>
        <fullName evidence="4">DNA-binding LytR/AlgR family response regulator</fullName>
    </submittedName>
</protein>
<dbReference type="InterPro" id="IPR011006">
    <property type="entry name" value="CheY-like_superfamily"/>
</dbReference>
<dbReference type="InterPro" id="IPR046947">
    <property type="entry name" value="LytR-like"/>
</dbReference>
<reference evidence="4 5" key="1">
    <citation type="submission" date="2020-03" db="EMBL/GenBank/DDBJ databases">
        <title>Genomic Encyclopedia of Type Strains, Phase IV (KMG-IV): sequencing the most valuable type-strain genomes for metagenomic binning, comparative biology and taxonomic classification.</title>
        <authorList>
            <person name="Goeker M."/>
        </authorList>
    </citation>
    <scope>NUCLEOTIDE SEQUENCE [LARGE SCALE GENOMIC DNA]</scope>
    <source>
        <strain evidence="4 5">DSM 102865</strain>
    </source>
</reference>
<sequence length="231" mass="26683">MNCIAIDDEPLALQILEKYMSSFPLLNLVKTFDDAVEGAVFLRNNSVDLLFIDINMPDLSGLDLVSQLAQKPMVIFTTAYKNFAHEGFELEAVDYLLKPISFERFEKAVHKALDRYQFKKANQEEVSGSIVVRSEYKMIKVALNDIEYIEGMEDYIKIHLQSTRHPVLTLMSLKGILEMLPENQFSRIHRSYIVPDIFVKSIQNKKVKLVTDIELPVSDSYVGFIERWKNR</sequence>
<feature type="domain" description="HTH LytTR-type" evidence="3">
    <location>
        <begin position="130"/>
        <end position="222"/>
    </location>
</feature>
<organism evidence="4 5">
    <name type="scientific">Dyadobacter arcticus</name>
    <dbReference type="NCBI Taxonomy" id="1078754"/>
    <lineage>
        <taxon>Bacteria</taxon>
        <taxon>Pseudomonadati</taxon>
        <taxon>Bacteroidota</taxon>
        <taxon>Cytophagia</taxon>
        <taxon>Cytophagales</taxon>
        <taxon>Spirosomataceae</taxon>
        <taxon>Dyadobacter</taxon>
    </lineage>
</organism>
<dbReference type="PROSITE" id="PS50110">
    <property type="entry name" value="RESPONSE_REGULATORY"/>
    <property type="match status" value="1"/>
</dbReference>
<dbReference type="Pfam" id="PF00072">
    <property type="entry name" value="Response_reg"/>
    <property type="match status" value="1"/>
</dbReference>
<dbReference type="SMART" id="SM00448">
    <property type="entry name" value="REC"/>
    <property type="match status" value="1"/>
</dbReference>